<reference evidence="1" key="1">
    <citation type="submission" date="2020-03" db="EMBL/GenBank/DDBJ databases">
        <title>Genome of Pelagibius litoralis DSM 21314T.</title>
        <authorList>
            <person name="Wang G."/>
        </authorList>
    </citation>
    <scope>NUCLEOTIDE SEQUENCE</scope>
    <source>
        <strain evidence="1">DSM 21314</strain>
    </source>
</reference>
<dbReference type="RefSeq" id="WP_167221952.1">
    <property type="nucleotide sequence ID" value="NZ_JAAQPH010000003.1"/>
</dbReference>
<dbReference type="AlphaFoldDB" id="A0A967EVJ0"/>
<name>A0A967EVJ0_9PROT</name>
<evidence type="ECO:0000313" key="1">
    <source>
        <dbReference type="EMBL" id="NIA67909.1"/>
    </source>
</evidence>
<dbReference type="Proteomes" id="UP000761264">
    <property type="component" value="Unassembled WGS sequence"/>
</dbReference>
<comment type="caution">
    <text evidence="1">The sequence shown here is derived from an EMBL/GenBank/DDBJ whole genome shotgun (WGS) entry which is preliminary data.</text>
</comment>
<proteinExistence type="predicted"/>
<evidence type="ECO:0000313" key="2">
    <source>
        <dbReference type="Proteomes" id="UP000761264"/>
    </source>
</evidence>
<dbReference type="EMBL" id="JAAQPH010000003">
    <property type="protein sequence ID" value="NIA67909.1"/>
    <property type="molecule type" value="Genomic_DNA"/>
</dbReference>
<keyword evidence="2" id="KW-1185">Reference proteome</keyword>
<organism evidence="1 2">
    <name type="scientific">Pelagibius litoralis</name>
    <dbReference type="NCBI Taxonomy" id="374515"/>
    <lineage>
        <taxon>Bacteria</taxon>
        <taxon>Pseudomonadati</taxon>
        <taxon>Pseudomonadota</taxon>
        <taxon>Alphaproteobacteria</taxon>
        <taxon>Rhodospirillales</taxon>
        <taxon>Rhodovibrionaceae</taxon>
        <taxon>Pelagibius</taxon>
    </lineage>
</organism>
<protein>
    <recommendedName>
        <fullName evidence="3">MBG domain-containing protein</fullName>
    </recommendedName>
</protein>
<evidence type="ECO:0008006" key="3">
    <source>
        <dbReference type="Google" id="ProtNLM"/>
    </source>
</evidence>
<gene>
    <name evidence="1" type="ORF">HBA54_04825</name>
</gene>
<sequence length="418" mass="42150">MAFPATAAPTATAFSSANTTHNVAMPAVVDSGDLLVIGFTANGNAAVTNPSGWTLLADNTIGATAPVRLTIHAKVADGTEDGTAVNVATGAAEEAVAHVFRVTGWFGAIAGVEAGVLGSATFGTSWDPGNITASWGAADNLFIAMAGATDDDVAFTGYPTNYTGGSFTVSGAGFNSGCEIGSAWRQLNAASDDPSAFTGASTETWLAQGIVIRPAAGASVTAESGSYSVTGNAANTLVAHRLIADAGAYALTGQDAATLIGYHLDAQTGSYTLTGSDAGLLLGDTLTAEAGAYSLTGVAAQTTVGKRVNAEAGNYSLTGTAVATLWNHRLTASPGAYVLTGSDVSFQILTAAQQCFEDTLSLMRDTAVAVSSAMSDAAVETTSVMRDVLETESLMRDRAVETTSKMSDAAVETESKLC</sequence>
<accession>A0A967EVJ0</accession>